<keyword evidence="2" id="KW-1185">Reference proteome</keyword>
<sequence length="361" mass="39553">MQVVSPHPPQIPFHFFPKPSSTPPHVPSVVVKTRVVSVPPQSVFPHRTPPDDLREQRPLHAALSSSRLTPHSSTKRRSPFAPSQRRAKRARSSDSSDATPPPSSSRSRESSIASSASSSSRASTRNQSSPPISPPPSTRSRSRSSSVLPVTDESTPRDCHIDEDAVFDDAFLSSEKVVLRIIKSYVQYFKNPSDPNDRSFDPHPTDYPVGELEFPNSGATERYVLHPSSHSHLHGVWQCPISFLSSSYMCSSLCSTCFMPFVALKHDQTTPAAIVSSLVLSPVSPSLWPWLHCEACGHITNAVLHIDLALFSFPFFLPFSPLSLLVVSARSSATRSNFHLSGPASVPDRVFHLMCSSLEVS</sequence>
<accession>A0ACC0TWG6</accession>
<gene>
    <name evidence="1" type="ORF">F5148DRAFT_542878</name>
</gene>
<reference evidence="1" key="1">
    <citation type="submission" date="2021-03" db="EMBL/GenBank/DDBJ databases">
        <title>Evolutionary priming and transition to the ectomycorrhizal habit in an iconic lineage of mushroom-forming fungi: is preadaptation a requirement?</title>
        <authorList>
            <consortium name="DOE Joint Genome Institute"/>
            <person name="Looney B.P."/>
            <person name="Miyauchi S."/>
            <person name="Morin E."/>
            <person name="Drula E."/>
            <person name="Courty P.E."/>
            <person name="Chicoki N."/>
            <person name="Fauchery L."/>
            <person name="Kohler A."/>
            <person name="Kuo A."/>
            <person name="LaButti K."/>
            <person name="Pangilinan J."/>
            <person name="Lipzen A."/>
            <person name="Riley R."/>
            <person name="Andreopoulos W."/>
            <person name="He G."/>
            <person name="Johnson J."/>
            <person name="Barry K.W."/>
            <person name="Grigoriev I.V."/>
            <person name="Nagy L."/>
            <person name="Hibbett D."/>
            <person name="Henrissat B."/>
            <person name="Matheny P.B."/>
            <person name="Labbe J."/>
            <person name="Martin A.F."/>
        </authorList>
    </citation>
    <scope>NUCLEOTIDE SEQUENCE</scope>
    <source>
        <strain evidence="1">BPL698</strain>
    </source>
</reference>
<protein>
    <submittedName>
        <fullName evidence="1">Uncharacterized protein</fullName>
    </submittedName>
</protein>
<name>A0ACC0TWG6_9AGAM</name>
<evidence type="ECO:0000313" key="2">
    <source>
        <dbReference type="Proteomes" id="UP001207468"/>
    </source>
</evidence>
<dbReference type="Proteomes" id="UP001207468">
    <property type="component" value="Unassembled WGS sequence"/>
</dbReference>
<proteinExistence type="predicted"/>
<dbReference type="EMBL" id="JAGFNK010000370">
    <property type="protein sequence ID" value="KAI9451532.1"/>
    <property type="molecule type" value="Genomic_DNA"/>
</dbReference>
<comment type="caution">
    <text evidence="1">The sequence shown here is derived from an EMBL/GenBank/DDBJ whole genome shotgun (WGS) entry which is preliminary data.</text>
</comment>
<organism evidence="1 2">
    <name type="scientific">Russula earlei</name>
    <dbReference type="NCBI Taxonomy" id="71964"/>
    <lineage>
        <taxon>Eukaryota</taxon>
        <taxon>Fungi</taxon>
        <taxon>Dikarya</taxon>
        <taxon>Basidiomycota</taxon>
        <taxon>Agaricomycotina</taxon>
        <taxon>Agaricomycetes</taxon>
        <taxon>Russulales</taxon>
        <taxon>Russulaceae</taxon>
        <taxon>Russula</taxon>
    </lineage>
</organism>
<evidence type="ECO:0000313" key="1">
    <source>
        <dbReference type="EMBL" id="KAI9451532.1"/>
    </source>
</evidence>